<evidence type="ECO:0000313" key="4">
    <source>
        <dbReference type="Proteomes" id="UP000261380"/>
    </source>
</evidence>
<reference evidence="3" key="2">
    <citation type="submission" date="2025-09" db="UniProtKB">
        <authorList>
            <consortium name="Ensembl"/>
        </authorList>
    </citation>
    <scope>IDENTIFICATION</scope>
</reference>
<dbReference type="Pfam" id="PF00651">
    <property type="entry name" value="BTB"/>
    <property type="match status" value="1"/>
</dbReference>
<feature type="region of interest" description="Disordered" evidence="1">
    <location>
        <begin position="1"/>
        <end position="23"/>
    </location>
</feature>
<dbReference type="Proteomes" id="UP000261380">
    <property type="component" value="Unplaced"/>
</dbReference>
<feature type="compositionally biased region" description="Basic and acidic residues" evidence="1">
    <location>
        <begin position="1"/>
        <end position="14"/>
    </location>
</feature>
<dbReference type="SUPFAM" id="SSF54695">
    <property type="entry name" value="POZ domain"/>
    <property type="match status" value="1"/>
</dbReference>
<organism evidence="3 4">
    <name type="scientific">Xiphophorus couchianus</name>
    <name type="common">Monterrey platyfish</name>
    <dbReference type="NCBI Taxonomy" id="32473"/>
    <lineage>
        <taxon>Eukaryota</taxon>
        <taxon>Metazoa</taxon>
        <taxon>Chordata</taxon>
        <taxon>Craniata</taxon>
        <taxon>Vertebrata</taxon>
        <taxon>Euteleostomi</taxon>
        <taxon>Actinopterygii</taxon>
        <taxon>Neopterygii</taxon>
        <taxon>Teleostei</taxon>
        <taxon>Neoteleostei</taxon>
        <taxon>Acanthomorphata</taxon>
        <taxon>Ovalentaria</taxon>
        <taxon>Atherinomorphae</taxon>
        <taxon>Cyprinodontiformes</taxon>
        <taxon>Poeciliidae</taxon>
        <taxon>Poeciliinae</taxon>
        <taxon>Xiphophorus</taxon>
    </lineage>
</organism>
<dbReference type="PROSITE" id="PS50097">
    <property type="entry name" value="BTB"/>
    <property type="match status" value="1"/>
</dbReference>
<evidence type="ECO:0000256" key="1">
    <source>
        <dbReference type="SAM" id="MobiDB-lite"/>
    </source>
</evidence>
<dbReference type="InterPro" id="IPR000210">
    <property type="entry name" value="BTB/POZ_dom"/>
</dbReference>
<keyword evidence="4" id="KW-1185">Reference proteome</keyword>
<evidence type="ECO:0000313" key="3">
    <source>
        <dbReference type="Ensembl" id="ENSXCOP00000008775.1"/>
    </source>
</evidence>
<name>A0A3B5LDX2_9TELE</name>
<dbReference type="Gene3D" id="3.30.710.10">
    <property type="entry name" value="Potassium Channel Kv1.1, Chain A"/>
    <property type="match status" value="1"/>
</dbReference>
<dbReference type="AlphaFoldDB" id="A0A3B5LDX2"/>
<dbReference type="GeneTree" id="ENSGT00940000177783"/>
<protein>
    <recommendedName>
        <fullName evidence="2">BTB domain-containing protein</fullName>
    </recommendedName>
</protein>
<dbReference type="Ensembl" id="ENSXCOT00000008881.1">
    <property type="protein sequence ID" value="ENSXCOP00000008775.1"/>
    <property type="gene ID" value="ENSXCOG00000006697.1"/>
</dbReference>
<sequence>MQGEKSKHVQDSAAHRLLPHHSSTQPKQTDLYILPSYSDILFNNFQSLREEELLLDFSLCIQGKTFRSHGLVLAAASECPHLFFGVKPIFGLGMKEIPDFLTPLGFGAVLEFAYYGHVALSHLEEGETVGVLNACEYLQMDRLRKGLTQRVTTSASKEKDKSLALIKDMWDKGLGCDIIIQADTGERYSGKMIHLPGIRCVRLPDIFSNIPFPERLIHLLTSAVVHPGCQMKAVSDINTCLSYF</sequence>
<reference evidence="3" key="1">
    <citation type="submission" date="2025-08" db="UniProtKB">
        <authorList>
            <consortium name="Ensembl"/>
        </authorList>
    </citation>
    <scope>IDENTIFICATION</scope>
</reference>
<feature type="domain" description="BTB" evidence="2">
    <location>
        <begin position="55"/>
        <end position="122"/>
    </location>
</feature>
<proteinExistence type="predicted"/>
<evidence type="ECO:0000259" key="2">
    <source>
        <dbReference type="PROSITE" id="PS50097"/>
    </source>
</evidence>
<dbReference type="InterPro" id="IPR011333">
    <property type="entry name" value="SKP1/BTB/POZ_sf"/>
</dbReference>
<accession>A0A3B5LDX2</accession>